<feature type="transmembrane region" description="Helical" evidence="9">
    <location>
        <begin position="21"/>
        <end position="44"/>
    </location>
</feature>
<dbReference type="RefSeq" id="WP_054935763.1">
    <property type="nucleotide sequence ID" value="NZ_PVXL01000025.1"/>
</dbReference>
<dbReference type="GO" id="GO:0022857">
    <property type="term" value="F:transmembrane transporter activity"/>
    <property type="evidence" value="ECO:0007669"/>
    <property type="project" value="TreeGrafter"/>
</dbReference>
<evidence type="ECO:0000256" key="4">
    <source>
        <dbReference type="ARBA" id="ARBA00022519"/>
    </source>
</evidence>
<keyword evidence="7 9" id="KW-0472">Membrane</keyword>
<dbReference type="Proteomes" id="UP000239430">
    <property type="component" value="Unassembled WGS sequence"/>
</dbReference>
<accession>A0A9X7J4D7</accession>
<dbReference type="EMBL" id="PVXL01000025">
    <property type="protein sequence ID" value="PRR75648.1"/>
    <property type="molecule type" value="Genomic_DNA"/>
</dbReference>
<evidence type="ECO:0000256" key="3">
    <source>
        <dbReference type="ARBA" id="ARBA00022475"/>
    </source>
</evidence>
<evidence type="ECO:0000313" key="11">
    <source>
        <dbReference type="EMBL" id="PRR75648.1"/>
    </source>
</evidence>
<proteinExistence type="inferred from homology"/>
<protein>
    <submittedName>
        <fullName evidence="11">Sialic acid TRAP transporter permease protein SiaT</fullName>
    </submittedName>
</protein>
<gene>
    <name evidence="11" type="primary">siaT_4</name>
    <name evidence="11" type="ORF">MOST_08310</name>
</gene>
<keyword evidence="12" id="KW-1185">Reference proteome</keyword>
<comment type="subcellular location">
    <subcellularLocation>
        <location evidence="1">Cell inner membrane</location>
        <topology evidence="1">Multi-pass membrane protein</topology>
    </subcellularLocation>
</comment>
<keyword evidence="6 9" id="KW-1133">Transmembrane helix</keyword>
<feature type="transmembrane region" description="Helical" evidence="9">
    <location>
        <begin position="94"/>
        <end position="115"/>
    </location>
</feature>
<organism evidence="11 12">
    <name type="scientific">Neomoorella stamsii</name>
    <dbReference type="NCBI Taxonomy" id="1266720"/>
    <lineage>
        <taxon>Bacteria</taxon>
        <taxon>Bacillati</taxon>
        <taxon>Bacillota</taxon>
        <taxon>Clostridia</taxon>
        <taxon>Neomoorellales</taxon>
        <taxon>Neomoorellaceae</taxon>
        <taxon>Neomoorella</taxon>
    </lineage>
</organism>
<keyword evidence="3" id="KW-1003">Cell membrane</keyword>
<name>A0A9X7J4D7_9FIRM</name>
<dbReference type="InterPro" id="IPR007387">
    <property type="entry name" value="TRAP_DctQ"/>
</dbReference>
<keyword evidence="4" id="KW-0997">Cell inner membrane</keyword>
<comment type="similarity">
    <text evidence="8">Belongs to the TRAP transporter small permease family.</text>
</comment>
<sequence>MSQVISILRWMDNLLGQMAKILTAVTIFIQMLVMFAGVCFRYFLKSPLTWSDELSSYLLVLVTFFGAYVALRSKELARIELFISMVPAKLRKPISLIATILVLVLLAAIIYYGAMLVMSPTILKQRTPAMQLPMAWFYTIIPVAAAMMSVHLIVAMYDTLLEERNR</sequence>
<dbReference type="PANTHER" id="PTHR35011">
    <property type="entry name" value="2,3-DIKETO-L-GULONATE TRAP TRANSPORTER SMALL PERMEASE PROTEIN YIAM"/>
    <property type="match status" value="1"/>
</dbReference>
<dbReference type="GO" id="GO:0015740">
    <property type="term" value="P:C4-dicarboxylate transport"/>
    <property type="evidence" value="ECO:0007669"/>
    <property type="project" value="TreeGrafter"/>
</dbReference>
<dbReference type="AlphaFoldDB" id="A0A9X7J4D7"/>
<evidence type="ECO:0000259" key="10">
    <source>
        <dbReference type="Pfam" id="PF04290"/>
    </source>
</evidence>
<evidence type="ECO:0000256" key="5">
    <source>
        <dbReference type="ARBA" id="ARBA00022692"/>
    </source>
</evidence>
<evidence type="ECO:0000256" key="1">
    <source>
        <dbReference type="ARBA" id="ARBA00004429"/>
    </source>
</evidence>
<feature type="transmembrane region" description="Helical" evidence="9">
    <location>
        <begin position="56"/>
        <end position="73"/>
    </location>
</feature>
<keyword evidence="2" id="KW-0813">Transport</keyword>
<evidence type="ECO:0000256" key="9">
    <source>
        <dbReference type="SAM" id="Phobius"/>
    </source>
</evidence>
<comment type="caution">
    <text evidence="11">The sequence shown here is derived from an EMBL/GenBank/DDBJ whole genome shotgun (WGS) entry which is preliminary data.</text>
</comment>
<evidence type="ECO:0000256" key="8">
    <source>
        <dbReference type="ARBA" id="ARBA00038436"/>
    </source>
</evidence>
<dbReference type="GO" id="GO:0005886">
    <property type="term" value="C:plasma membrane"/>
    <property type="evidence" value="ECO:0007669"/>
    <property type="project" value="UniProtKB-SubCell"/>
</dbReference>
<reference evidence="11 12" key="1">
    <citation type="submission" date="2018-03" db="EMBL/GenBank/DDBJ databases">
        <title>Genome sequence of Moorella stamsii DSM 26217.</title>
        <authorList>
            <person name="Poehlein A."/>
            <person name="Daniel R."/>
        </authorList>
    </citation>
    <scope>NUCLEOTIDE SEQUENCE [LARGE SCALE GENOMIC DNA]</scope>
    <source>
        <strain evidence="12">DSM 26217</strain>
    </source>
</reference>
<dbReference type="Pfam" id="PF04290">
    <property type="entry name" value="DctQ"/>
    <property type="match status" value="1"/>
</dbReference>
<evidence type="ECO:0000256" key="6">
    <source>
        <dbReference type="ARBA" id="ARBA00022989"/>
    </source>
</evidence>
<feature type="domain" description="Tripartite ATP-independent periplasmic transporters DctQ component" evidence="10">
    <location>
        <begin position="31"/>
        <end position="160"/>
    </location>
</feature>
<evidence type="ECO:0000256" key="7">
    <source>
        <dbReference type="ARBA" id="ARBA00023136"/>
    </source>
</evidence>
<dbReference type="InterPro" id="IPR055348">
    <property type="entry name" value="DctQ"/>
</dbReference>
<keyword evidence="5 9" id="KW-0812">Transmembrane</keyword>
<evidence type="ECO:0000256" key="2">
    <source>
        <dbReference type="ARBA" id="ARBA00022448"/>
    </source>
</evidence>
<evidence type="ECO:0000313" key="12">
    <source>
        <dbReference type="Proteomes" id="UP000239430"/>
    </source>
</evidence>
<dbReference type="PANTHER" id="PTHR35011:SF2">
    <property type="entry name" value="2,3-DIKETO-L-GULONATE TRAP TRANSPORTER SMALL PERMEASE PROTEIN YIAM"/>
    <property type="match status" value="1"/>
</dbReference>
<feature type="transmembrane region" description="Helical" evidence="9">
    <location>
        <begin position="135"/>
        <end position="157"/>
    </location>
</feature>